<evidence type="ECO:0000313" key="1">
    <source>
        <dbReference type="EMBL" id="QDT63173.1"/>
    </source>
</evidence>
<gene>
    <name evidence="1" type="ORF">V22_03910</name>
</gene>
<protein>
    <submittedName>
        <fullName evidence="1">N-formylglutamate amidohydrolase</fullName>
    </submittedName>
</protein>
<keyword evidence="1" id="KW-0378">Hydrolase</keyword>
<dbReference type="InterPro" id="IPR010247">
    <property type="entry name" value="HutG_amidohyd"/>
</dbReference>
<dbReference type="SUPFAM" id="SSF53187">
    <property type="entry name" value="Zn-dependent exopeptidases"/>
    <property type="match status" value="1"/>
</dbReference>
<dbReference type="Proteomes" id="UP000319976">
    <property type="component" value="Chromosome"/>
</dbReference>
<keyword evidence="2" id="KW-1185">Reference proteome</keyword>
<proteinExistence type="predicted"/>
<dbReference type="KEGG" id="chya:V22_03910"/>
<evidence type="ECO:0000313" key="2">
    <source>
        <dbReference type="Proteomes" id="UP000319976"/>
    </source>
</evidence>
<dbReference type="Gene3D" id="3.40.630.40">
    <property type="entry name" value="Zn-dependent exopeptidases"/>
    <property type="match status" value="1"/>
</dbReference>
<dbReference type="InterPro" id="IPR007709">
    <property type="entry name" value="N-FG_amidohydro"/>
</dbReference>
<dbReference type="Pfam" id="PF05013">
    <property type="entry name" value="FGase"/>
    <property type="match status" value="1"/>
</dbReference>
<organism evidence="1 2">
    <name type="scientific">Calycomorphotria hydatis</name>
    <dbReference type="NCBI Taxonomy" id="2528027"/>
    <lineage>
        <taxon>Bacteria</taxon>
        <taxon>Pseudomonadati</taxon>
        <taxon>Planctomycetota</taxon>
        <taxon>Planctomycetia</taxon>
        <taxon>Planctomycetales</taxon>
        <taxon>Planctomycetaceae</taxon>
        <taxon>Calycomorphotria</taxon>
    </lineage>
</organism>
<dbReference type="EMBL" id="CP036316">
    <property type="protein sequence ID" value="QDT63173.1"/>
    <property type="molecule type" value="Genomic_DNA"/>
</dbReference>
<accession>A0A517T469</accession>
<name>A0A517T469_9PLAN</name>
<dbReference type="NCBIfam" id="TIGR02017">
    <property type="entry name" value="hutG_amidohyd"/>
    <property type="match status" value="1"/>
</dbReference>
<sequence>MPHSGTEVPEDIAVTLTEEALRLPDTDWHIPKLYEFASEFDVTIVQATHSRYVIDLNRPPTGESLYPGQATTGLCSTTFFDGEPLYRQGQEPTDEEIARRVEKYWRPYHEQLASEIDRVKKQHGYAILYDCHSIASEVPRLFEGVLPVLNLGTARGESCAPVIETGLAQIMDESEYSTIVNGRFVGGYITRNNGKPAENVHAVQMEIGQEGYMHRGSDYLYAEEKASQLQLTLKPLLQFLIDWRSTTVSKS</sequence>
<dbReference type="GO" id="GO:0016787">
    <property type="term" value="F:hydrolase activity"/>
    <property type="evidence" value="ECO:0007669"/>
    <property type="project" value="UniProtKB-KW"/>
</dbReference>
<reference evidence="1 2" key="1">
    <citation type="submission" date="2019-02" db="EMBL/GenBank/DDBJ databases">
        <title>Deep-cultivation of Planctomycetes and their phenomic and genomic characterization uncovers novel biology.</title>
        <authorList>
            <person name="Wiegand S."/>
            <person name="Jogler M."/>
            <person name="Boedeker C."/>
            <person name="Pinto D."/>
            <person name="Vollmers J."/>
            <person name="Rivas-Marin E."/>
            <person name="Kohn T."/>
            <person name="Peeters S.H."/>
            <person name="Heuer A."/>
            <person name="Rast P."/>
            <person name="Oberbeckmann S."/>
            <person name="Bunk B."/>
            <person name="Jeske O."/>
            <person name="Meyerdierks A."/>
            <person name="Storesund J.E."/>
            <person name="Kallscheuer N."/>
            <person name="Luecker S."/>
            <person name="Lage O.M."/>
            <person name="Pohl T."/>
            <person name="Merkel B.J."/>
            <person name="Hornburger P."/>
            <person name="Mueller R.-W."/>
            <person name="Bruemmer F."/>
            <person name="Labrenz M."/>
            <person name="Spormann A.M."/>
            <person name="Op den Camp H."/>
            <person name="Overmann J."/>
            <person name="Amann R."/>
            <person name="Jetten M.S.M."/>
            <person name="Mascher T."/>
            <person name="Medema M.H."/>
            <person name="Devos D.P."/>
            <person name="Kaster A.-K."/>
            <person name="Ovreas L."/>
            <person name="Rohde M."/>
            <person name="Galperin M.Y."/>
            <person name="Jogler C."/>
        </authorList>
    </citation>
    <scope>NUCLEOTIDE SEQUENCE [LARGE SCALE GENOMIC DNA]</scope>
    <source>
        <strain evidence="1 2">V22</strain>
    </source>
</reference>
<dbReference type="AlphaFoldDB" id="A0A517T469"/>